<name>A0A182WQ73_9DIPT</name>
<dbReference type="VEuPathDB" id="VectorBase:AMIN014799"/>
<evidence type="ECO:0000313" key="1">
    <source>
        <dbReference type="EnsemblMetazoa" id="AMIN014799-PA"/>
    </source>
</evidence>
<sequence>MISSEHQARYVSTSVARKQLFNND</sequence>
<accession>A0A182WQ73</accession>
<dbReference type="EnsemblMetazoa" id="AMIN014799-RA">
    <property type="protein sequence ID" value="AMIN014799-PA"/>
    <property type="gene ID" value="AMIN014799"/>
</dbReference>
<reference evidence="2" key="1">
    <citation type="submission" date="2013-03" db="EMBL/GenBank/DDBJ databases">
        <title>The Genome Sequence of Anopheles minimus MINIMUS1.</title>
        <authorList>
            <consortium name="The Broad Institute Genomics Platform"/>
            <person name="Neafsey D.E."/>
            <person name="Walton C."/>
            <person name="Walker B."/>
            <person name="Young S.K."/>
            <person name="Zeng Q."/>
            <person name="Gargeya S."/>
            <person name="Fitzgerald M."/>
            <person name="Haas B."/>
            <person name="Abouelleil A."/>
            <person name="Allen A.W."/>
            <person name="Alvarado L."/>
            <person name="Arachchi H.M."/>
            <person name="Berlin A.M."/>
            <person name="Chapman S.B."/>
            <person name="Gainer-Dewar J."/>
            <person name="Goldberg J."/>
            <person name="Griggs A."/>
            <person name="Gujja S."/>
            <person name="Hansen M."/>
            <person name="Howarth C."/>
            <person name="Imamovic A."/>
            <person name="Ireland A."/>
            <person name="Larimer J."/>
            <person name="McCowan C."/>
            <person name="Murphy C."/>
            <person name="Pearson M."/>
            <person name="Poon T.W."/>
            <person name="Priest M."/>
            <person name="Roberts A."/>
            <person name="Saif S."/>
            <person name="Shea T."/>
            <person name="Sisk P."/>
            <person name="Sykes S."/>
            <person name="Wortman J."/>
            <person name="Nusbaum C."/>
            <person name="Birren B."/>
        </authorList>
    </citation>
    <scope>NUCLEOTIDE SEQUENCE [LARGE SCALE GENOMIC DNA]</scope>
    <source>
        <strain evidence="2">MINIMUS1</strain>
    </source>
</reference>
<proteinExistence type="predicted"/>
<evidence type="ECO:0000313" key="2">
    <source>
        <dbReference type="Proteomes" id="UP000075920"/>
    </source>
</evidence>
<dbReference type="Proteomes" id="UP000075920">
    <property type="component" value="Unassembled WGS sequence"/>
</dbReference>
<dbReference type="AlphaFoldDB" id="A0A182WQ73"/>
<reference evidence="1" key="2">
    <citation type="submission" date="2020-05" db="UniProtKB">
        <authorList>
            <consortium name="EnsemblMetazoa"/>
        </authorList>
    </citation>
    <scope>IDENTIFICATION</scope>
    <source>
        <strain evidence="1">MINIMUS1</strain>
    </source>
</reference>
<protein>
    <submittedName>
        <fullName evidence="1">Uncharacterized protein</fullName>
    </submittedName>
</protein>
<organism evidence="1 2">
    <name type="scientific">Anopheles minimus</name>
    <dbReference type="NCBI Taxonomy" id="112268"/>
    <lineage>
        <taxon>Eukaryota</taxon>
        <taxon>Metazoa</taxon>
        <taxon>Ecdysozoa</taxon>
        <taxon>Arthropoda</taxon>
        <taxon>Hexapoda</taxon>
        <taxon>Insecta</taxon>
        <taxon>Pterygota</taxon>
        <taxon>Neoptera</taxon>
        <taxon>Endopterygota</taxon>
        <taxon>Diptera</taxon>
        <taxon>Nematocera</taxon>
        <taxon>Culicoidea</taxon>
        <taxon>Culicidae</taxon>
        <taxon>Anophelinae</taxon>
        <taxon>Anopheles</taxon>
    </lineage>
</organism>
<keyword evidence="2" id="KW-1185">Reference proteome</keyword>